<dbReference type="PRINTS" id="PR00153">
    <property type="entry name" value="CSAPPISMRASE"/>
</dbReference>
<evidence type="ECO:0000256" key="1">
    <source>
        <dbReference type="ARBA" id="ARBA00023110"/>
    </source>
</evidence>
<comment type="catalytic activity">
    <reaction evidence="3">
        <text>[protein]-peptidylproline (omega=180) = [protein]-peptidylproline (omega=0)</text>
        <dbReference type="Rhea" id="RHEA:16237"/>
        <dbReference type="Rhea" id="RHEA-COMP:10747"/>
        <dbReference type="Rhea" id="RHEA-COMP:10748"/>
        <dbReference type="ChEBI" id="CHEBI:83833"/>
        <dbReference type="ChEBI" id="CHEBI:83834"/>
        <dbReference type="EC" id="5.2.1.8"/>
    </reaction>
</comment>
<evidence type="ECO:0000256" key="2">
    <source>
        <dbReference type="ARBA" id="ARBA00023235"/>
    </source>
</evidence>
<dbReference type="PANTHER" id="PTHR45625:SF4">
    <property type="entry name" value="PEPTIDYLPROLYL ISOMERASE DOMAIN AND WD REPEAT-CONTAINING PROTEIN 1"/>
    <property type="match status" value="1"/>
</dbReference>
<dbReference type="SUPFAM" id="SSF50891">
    <property type="entry name" value="Cyclophilin-like"/>
    <property type="match status" value="1"/>
</dbReference>
<organism evidence="5">
    <name type="scientific">Lotharella oceanica</name>
    <dbReference type="NCBI Taxonomy" id="641309"/>
    <lineage>
        <taxon>Eukaryota</taxon>
        <taxon>Sar</taxon>
        <taxon>Rhizaria</taxon>
        <taxon>Cercozoa</taxon>
        <taxon>Chlorarachniophyceae</taxon>
        <taxon>Lotharella</taxon>
    </lineage>
</organism>
<dbReference type="CDD" id="cd00317">
    <property type="entry name" value="cyclophilin"/>
    <property type="match status" value="1"/>
</dbReference>
<dbReference type="PANTHER" id="PTHR45625">
    <property type="entry name" value="PEPTIDYL-PROLYL CIS-TRANS ISOMERASE-RELATED"/>
    <property type="match status" value="1"/>
</dbReference>
<dbReference type="EMBL" id="HBHP01008267">
    <property type="protein sequence ID" value="CAD9754329.1"/>
    <property type="molecule type" value="Transcribed_RNA"/>
</dbReference>
<keyword evidence="2 3" id="KW-0413">Isomerase</keyword>
<dbReference type="PROSITE" id="PS50072">
    <property type="entry name" value="CSA_PPIASE_2"/>
    <property type="match status" value="1"/>
</dbReference>
<feature type="domain" description="PPIase cyclophilin-type" evidence="4">
    <location>
        <begin position="12"/>
        <end position="208"/>
    </location>
</feature>
<dbReference type="GO" id="GO:0006457">
    <property type="term" value="P:protein folding"/>
    <property type="evidence" value="ECO:0007669"/>
    <property type="project" value="InterPro"/>
</dbReference>
<dbReference type="InterPro" id="IPR002130">
    <property type="entry name" value="Cyclophilin-type_PPIase_dom"/>
</dbReference>
<accession>A0A7S2X908</accession>
<dbReference type="PIRSF" id="PIRSF001467">
    <property type="entry name" value="Peptidylpro_ismrse"/>
    <property type="match status" value="1"/>
</dbReference>
<proteinExistence type="inferred from homology"/>
<dbReference type="PROSITE" id="PS00170">
    <property type="entry name" value="CSA_PPIASE_1"/>
    <property type="match status" value="1"/>
</dbReference>
<dbReference type="InterPro" id="IPR020892">
    <property type="entry name" value="Cyclophilin-type_PPIase_CS"/>
</dbReference>
<dbReference type="Gene3D" id="2.40.100.10">
    <property type="entry name" value="Cyclophilin-like"/>
    <property type="match status" value="1"/>
</dbReference>
<evidence type="ECO:0000313" key="5">
    <source>
        <dbReference type="EMBL" id="CAD9754329.1"/>
    </source>
</evidence>
<dbReference type="InterPro" id="IPR044666">
    <property type="entry name" value="Cyclophilin_A-like"/>
</dbReference>
<dbReference type="InterPro" id="IPR029000">
    <property type="entry name" value="Cyclophilin-like_dom_sf"/>
</dbReference>
<dbReference type="EC" id="5.2.1.8" evidence="3"/>
<dbReference type="AlphaFoldDB" id="A0A7S2X908"/>
<dbReference type="GO" id="GO:0003755">
    <property type="term" value="F:peptidyl-prolyl cis-trans isomerase activity"/>
    <property type="evidence" value="ECO:0007669"/>
    <property type="project" value="UniProtKB-UniRule"/>
</dbReference>
<name>A0A7S2X908_9EUKA</name>
<dbReference type="Pfam" id="PF00160">
    <property type="entry name" value="Pro_isomerase"/>
    <property type="match status" value="1"/>
</dbReference>
<comment type="function">
    <text evidence="3">PPIases accelerate the folding of proteins. It catalyzes the cis-trans isomerization of proline imidic peptide bonds in oligopeptides.</text>
</comment>
<dbReference type="InterPro" id="IPR024936">
    <property type="entry name" value="Cyclophilin-type_PPIase"/>
</dbReference>
<protein>
    <recommendedName>
        <fullName evidence="3">Peptidyl-prolyl cis-trans isomerase</fullName>
        <shortName evidence="3">PPIase</shortName>
        <ecNumber evidence="3">5.2.1.8</ecNumber>
    </recommendedName>
</protein>
<sequence length="209" mass="22993">MGSKNPIVEFKTNMGTFKVEVFVDKMPYTASNFVGLVKDKFYDGLTFHRVIDEFMLQFGDITSIPLSSPMTARIRWCCTGCPYSKDPTSIQAGTGGPAGGSTFTGLHDGKQYKRMTDGCILDEHKAKISNIPFSLSMANTGAKNSGGSQFFINTVHNEYLDYWTKGSSKHPVFGMVIEGKDVIHKIEKVECDRSDKPLSPVKVISATVV</sequence>
<keyword evidence="1 3" id="KW-0697">Rotamase</keyword>
<gene>
    <name evidence="5" type="ORF">LSP00402_LOCUS5161</name>
</gene>
<comment type="similarity">
    <text evidence="3">Belongs to the cyclophilin-type PPIase family.</text>
</comment>
<evidence type="ECO:0000256" key="3">
    <source>
        <dbReference type="RuleBase" id="RU363019"/>
    </source>
</evidence>
<evidence type="ECO:0000259" key="4">
    <source>
        <dbReference type="PROSITE" id="PS50072"/>
    </source>
</evidence>
<reference evidence="5" key="1">
    <citation type="submission" date="2021-01" db="EMBL/GenBank/DDBJ databases">
        <authorList>
            <person name="Corre E."/>
            <person name="Pelletier E."/>
            <person name="Niang G."/>
            <person name="Scheremetjew M."/>
            <person name="Finn R."/>
            <person name="Kale V."/>
            <person name="Holt S."/>
            <person name="Cochrane G."/>
            <person name="Meng A."/>
            <person name="Brown T."/>
            <person name="Cohen L."/>
        </authorList>
    </citation>
    <scope>NUCLEOTIDE SEQUENCE</scope>
    <source>
        <strain evidence="5">CCMP622</strain>
    </source>
</reference>